<dbReference type="Proteomes" id="UP001607069">
    <property type="component" value="Unassembled WGS sequence"/>
</dbReference>
<name>A0ABW7HV38_9ACTN</name>
<proteinExistence type="predicted"/>
<feature type="compositionally biased region" description="Basic and acidic residues" evidence="1">
    <location>
        <begin position="35"/>
        <end position="47"/>
    </location>
</feature>
<dbReference type="EMBL" id="JBIHMK010000057">
    <property type="protein sequence ID" value="MFH0249725.1"/>
    <property type="molecule type" value="Genomic_DNA"/>
</dbReference>
<comment type="caution">
    <text evidence="2">The sequence shown here is derived from an EMBL/GenBank/DDBJ whole genome shotgun (WGS) entry which is preliminary data.</text>
</comment>
<protein>
    <submittedName>
        <fullName evidence="2">Uncharacterized protein</fullName>
    </submittedName>
</protein>
<evidence type="ECO:0000256" key="1">
    <source>
        <dbReference type="SAM" id="MobiDB-lite"/>
    </source>
</evidence>
<dbReference type="RefSeq" id="WP_279949377.1">
    <property type="nucleotide sequence ID" value="NZ_BAABEN010000010.1"/>
</dbReference>
<evidence type="ECO:0000313" key="2">
    <source>
        <dbReference type="EMBL" id="MFH0249725.1"/>
    </source>
</evidence>
<reference evidence="2 3" key="1">
    <citation type="submission" date="2024-10" db="EMBL/GenBank/DDBJ databases">
        <authorList>
            <person name="Cho J.-C."/>
        </authorList>
    </citation>
    <scope>NUCLEOTIDE SEQUENCE [LARGE SCALE GENOMIC DNA]</scope>
    <source>
        <strain evidence="2 3">KCTC29696</strain>
    </source>
</reference>
<sequence>MQTLERGWGAVRFGLSADEFFSQVNVLVREDPALDPRLGGELERGERPGGPGGTAAEEPLDRCGDGVALVVAVSGHRYIFPDQELQRTFYSPAPGRT</sequence>
<evidence type="ECO:0000313" key="3">
    <source>
        <dbReference type="Proteomes" id="UP001607069"/>
    </source>
</evidence>
<keyword evidence="3" id="KW-1185">Reference proteome</keyword>
<accession>A0ABW7HV38</accession>
<organism evidence="2 3">
    <name type="scientific">Streptomyces chitinivorans</name>
    <dbReference type="NCBI Taxonomy" id="1257027"/>
    <lineage>
        <taxon>Bacteria</taxon>
        <taxon>Bacillati</taxon>
        <taxon>Actinomycetota</taxon>
        <taxon>Actinomycetes</taxon>
        <taxon>Kitasatosporales</taxon>
        <taxon>Streptomycetaceae</taxon>
        <taxon>Streptomyces</taxon>
    </lineage>
</organism>
<gene>
    <name evidence="2" type="ORF">ACG5V6_16055</name>
</gene>
<feature type="region of interest" description="Disordered" evidence="1">
    <location>
        <begin position="35"/>
        <end position="60"/>
    </location>
</feature>